<keyword evidence="3" id="KW-0560">Oxidoreductase</keyword>
<protein>
    <submittedName>
        <fullName evidence="3">Aromatic compound dioxygenase</fullName>
    </submittedName>
</protein>
<dbReference type="GO" id="GO:0005506">
    <property type="term" value="F:iron ion binding"/>
    <property type="evidence" value="ECO:0007669"/>
    <property type="project" value="InterPro"/>
</dbReference>
<dbReference type="PANTHER" id="PTHR34315:SF4">
    <property type="entry name" value="INTRADIOL RING-CLEAVAGE DIOXYGENASES DOMAIN-CONTAINING PROTEIN"/>
    <property type="match status" value="1"/>
</dbReference>
<dbReference type="CDD" id="cd03457">
    <property type="entry name" value="intradiol_dioxygenase_like"/>
    <property type="match status" value="1"/>
</dbReference>
<dbReference type="PANTHER" id="PTHR34315">
    <property type="match status" value="1"/>
</dbReference>
<organism evidence="3 4">
    <name type="scientific">Didymella exigua CBS 183.55</name>
    <dbReference type="NCBI Taxonomy" id="1150837"/>
    <lineage>
        <taxon>Eukaryota</taxon>
        <taxon>Fungi</taxon>
        <taxon>Dikarya</taxon>
        <taxon>Ascomycota</taxon>
        <taxon>Pezizomycotina</taxon>
        <taxon>Dothideomycetes</taxon>
        <taxon>Pleosporomycetidae</taxon>
        <taxon>Pleosporales</taxon>
        <taxon>Pleosporineae</taxon>
        <taxon>Didymellaceae</taxon>
        <taxon>Didymella</taxon>
    </lineage>
</organism>
<keyword evidence="2" id="KW-0732">Signal</keyword>
<dbReference type="EMBL" id="ML978983">
    <property type="protein sequence ID" value="KAF1925602.1"/>
    <property type="molecule type" value="Genomic_DNA"/>
</dbReference>
<feature type="signal peptide" evidence="2">
    <location>
        <begin position="1"/>
        <end position="18"/>
    </location>
</feature>
<dbReference type="GeneID" id="54351212"/>
<name>A0A6A5RD19_9PLEO</name>
<dbReference type="OrthoDB" id="121380at2759"/>
<accession>A0A6A5RD19</accession>
<dbReference type="SUPFAM" id="SSF49482">
    <property type="entry name" value="Aromatic compound dioxygenase"/>
    <property type="match status" value="1"/>
</dbReference>
<feature type="region of interest" description="Disordered" evidence="1">
    <location>
        <begin position="314"/>
        <end position="336"/>
    </location>
</feature>
<feature type="compositionally biased region" description="Low complexity" evidence="1">
    <location>
        <begin position="321"/>
        <end position="336"/>
    </location>
</feature>
<evidence type="ECO:0000313" key="4">
    <source>
        <dbReference type="Proteomes" id="UP000800082"/>
    </source>
</evidence>
<evidence type="ECO:0000256" key="2">
    <source>
        <dbReference type="SAM" id="SignalP"/>
    </source>
</evidence>
<keyword evidence="3" id="KW-0223">Dioxygenase</keyword>
<proteinExistence type="predicted"/>
<dbReference type="AlphaFoldDB" id="A0A6A5RD19"/>
<sequence>MRTNAALITLGLALGAAAHPHHEVSARQVAEHQSISKRCAASAGAFTAARKKRSLAKRNLATRNSNVTIHQESPHYPTIQNDTCILVPEVTAGPYVWPQSDTLRQDMSEGEAGIPIYLDIGVLDTNTCEPAPNVLIDLWHCNATGSYSSFEALSPNTPFEQLLQELNVTIGPGLDLHTGDTTFLRGMWPTDDNGVMEMKTVFPGFYVERTIHIHVRSHTNWTVRANGTVVSSNVVSTGQLFFDEDLSAQIMAMEPYASHTEINRTTNAVDSIFSGETTTGWSPNFVVEPLDGVDVANGMVGYITLAVDLSATSSEGGGAAPSGAMSSGAAPSGTST</sequence>
<reference evidence="3" key="1">
    <citation type="journal article" date="2020" name="Stud. Mycol.">
        <title>101 Dothideomycetes genomes: a test case for predicting lifestyles and emergence of pathogens.</title>
        <authorList>
            <person name="Haridas S."/>
            <person name="Albert R."/>
            <person name="Binder M."/>
            <person name="Bloem J."/>
            <person name="Labutti K."/>
            <person name="Salamov A."/>
            <person name="Andreopoulos B."/>
            <person name="Baker S."/>
            <person name="Barry K."/>
            <person name="Bills G."/>
            <person name="Bluhm B."/>
            <person name="Cannon C."/>
            <person name="Castanera R."/>
            <person name="Culley D."/>
            <person name="Daum C."/>
            <person name="Ezra D."/>
            <person name="Gonzalez J."/>
            <person name="Henrissat B."/>
            <person name="Kuo A."/>
            <person name="Liang C."/>
            <person name="Lipzen A."/>
            <person name="Lutzoni F."/>
            <person name="Magnuson J."/>
            <person name="Mondo S."/>
            <person name="Nolan M."/>
            <person name="Ohm R."/>
            <person name="Pangilinan J."/>
            <person name="Park H.-J."/>
            <person name="Ramirez L."/>
            <person name="Alfaro M."/>
            <person name="Sun H."/>
            <person name="Tritt A."/>
            <person name="Yoshinaga Y."/>
            <person name="Zwiers L.-H."/>
            <person name="Turgeon B."/>
            <person name="Goodwin S."/>
            <person name="Spatafora J."/>
            <person name="Crous P."/>
            <person name="Grigoriev I."/>
        </authorList>
    </citation>
    <scope>NUCLEOTIDE SEQUENCE</scope>
    <source>
        <strain evidence="3">CBS 183.55</strain>
    </source>
</reference>
<dbReference type="Gene3D" id="2.60.130.10">
    <property type="entry name" value="Aromatic compound dioxygenase"/>
    <property type="match status" value="1"/>
</dbReference>
<evidence type="ECO:0000313" key="3">
    <source>
        <dbReference type="EMBL" id="KAF1925602.1"/>
    </source>
</evidence>
<evidence type="ECO:0000256" key="1">
    <source>
        <dbReference type="SAM" id="MobiDB-lite"/>
    </source>
</evidence>
<dbReference type="InterPro" id="IPR015889">
    <property type="entry name" value="Intradiol_dOase_core"/>
</dbReference>
<dbReference type="Proteomes" id="UP000800082">
    <property type="component" value="Unassembled WGS sequence"/>
</dbReference>
<gene>
    <name evidence="3" type="ORF">M421DRAFT_423701</name>
</gene>
<dbReference type="RefSeq" id="XP_033445854.1">
    <property type="nucleotide sequence ID" value="XM_033593544.1"/>
</dbReference>
<dbReference type="GO" id="GO:0016702">
    <property type="term" value="F:oxidoreductase activity, acting on single donors with incorporation of molecular oxygen, incorporation of two atoms of oxygen"/>
    <property type="evidence" value="ECO:0007669"/>
    <property type="project" value="InterPro"/>
</dbReference>
<feature type="chain" id="PRO_5025348017" evidence="2">
    <location>
        <begin position="19"/>
        <end position="336"/>
    </location>
</feature>
<keyword evidence="4" id="KW-1185">Reference proteome</keyword>